<dbReference type="Gene3D" id="1.10.3580.10">
    <property type="entry name" value="ATP12 ATPase"/>
    <property type="match status" value="1"/>
</dbReference>
<protein>
    <submittedName>
        <fullName evidence="4">ATP12 family protein</fullName>
    </submittedName>
</protein>
<keyword evidence="3" id="KW-0143">Chaperone</keyword>
<gene>
    <name evidence="4" type="ORF">RZ517_02035</name>
</gene>
<evidence type="ECO:0000256" key="1">
    <source>
        <dbReference type="ARBA" id="ARBA00008231"/>
    </source>
</evidence>
<dbReference type="PANTHER" id="PTHR21013:SF10">
    <property type="entry name" value="ATP SYNTHASE MITOCHONDRIAL F1 COMPLEX ASSEMBLY FACTOR 2"/>
    <property type="match status" value="1"/>
</dbReference>
<sequence length="236" mass="26256">MSEWKAKRFWKTVNVVPSGTGYGIRLDDRPVRTPAKSELIVPSEALAQAIALEWDDQGEIVNPLSMPMTRSANAAIDKVTAQHAEVADLVAAYGDADLLCYRADGPASLVKRQAETWDPLLDWAADRFGARLLPVSGVMHSPQNPKALMVLTQNVREMDAFTLTAFHDLVGLSGSLVIGFAALYNYADPVVLWGWSRVDETWQEEQWGVDEEARELAEHKLGEFEHAKRFHDLAIK</sequence>
<dbReference type="Pfam" id="PF07542">
    <property type="entry name" value="ATP12"/>
    <property type="match status" value="1"/>
</dbReference>
<keyword evidence="2" id="KW-0809">Transit peptide</keyword>
<accession>A0ABZ2HGE2</accession>
<comment type="similarity">
    <text evidence="1">Belongs to the ATP12 family.</text>
</comment>
<reference evidence="4 5" key="1">
    <citation type="submission" date="2023-10" db="EMBL/GenBank/DDBJ databases">
        <title>Roseovarius strain S88 nov., isolated from a marine algae.</title>
        <authorList>
            <person name="Lee M.W."/>
            <person name="Lee J.K."/>
            <person name="Kim J.M."/>
            <person name="Choi D.G."/>
            <person name="Baek J.H."/>
            <person name="Bayburt H."/>
            <person name="Jung J.J."/>
            <person name="Han D.M."/>
            <person name="Jeon C.O."/>
        </authorList>
    </citation>
    <scope>NUCLEOTIDE SEQUENCE [LARGE SCALE GENOMIC DNA]</scope>
    <source>
        <strain evidence="4 5">S88</strain>
    </source>
</reference>
<dbReference type="Gene3D" id="3.30.2180.10">
    <property type="entry name" value="ATP12-like"/>
    <property type="match status" value="1"/>
</dbReference>
<name>A0ABZ2HGE2_9RHOB</name>
<keyword evidence="5" id="KW-1185">Reference proteome</keyword>
<dbReference type="SUPFAM" id="SSF160909">
    <property type="entry name" value="ATP12-like"/>
    <property type="match status" value="1"/>
</dbReference>
<evidence type="ECO:0000256" key="3">
    <source>
        <dbReference type="ARBA" id="ARBA00023186"/>
    </source>
</evidence>
<dbReference type="PANTHER" id="PTHR21013">
    <property type="entry name" value="ATP SYNTHASE MITOCHONDRIAL F1 COMPLEX ASSEMBLY FACTOR 2/ATP12 PROTEIN, MITOCHONDRIAL PRECURSOR"/>
    <property type="match status" value="1"/>
</dbReference>
<proteinExistence type="inferred from homology"/>
<organism evidence="4 5">
    <name type="scientific">Roseovarius phycicola</name>
    <dbReference type="NCBI Taxonomy" id="3080976"/>
    <lineage>
        <taxon>Bacteria</taxon>
        <taxon>Pseudomonadati</taxon>
        <taxon>Pseudomonadota</taxon>
        <taxon>Alphaproteobacteria</taxon>
        <taxon>Rhodobacterales</taxon>
        <taxon>Roseobacteraceae</taxon>
        <taxon>Roseovarius</taxon>
    </lineage>
</organism>
<dbReference type="InterPro" id="IPR011419">
    <property type="entry name" value="ATP12_ATP_synth-F1-assembly"/>
</dbReference>
<dbReference type="InterPro" id="IPR023335">
    <property type="entry name" value="ATP12_ortho_dom_sf"/>
</dbReference>
<evidence type="ECO:0000313" key="5">
    <source>
        <dbReference type="Proteomes" id="UP001364156"/>
    </source>
</evidence>
<dbReference type="RefSeq" id="WP_338549832.1">
    <property type="nucleotide sequence ID" value="NZ_CP146069.1"/>
</dbReference>
<dbReference type="Proteomes" id="UP001364156">
    <property type="component" value="Chromosome"/>
</dbReference>
<dbReference type="InterPro" id="IPR042272">
    <property type="entry name" value="ATP12_ATP_synth-F1-assembly_N"/>
</dbReference>
<evidence type="ECO:0000313" key="4">
    <source>
        <dbReference type="EMBL" id="WWR46992.1"/>
    </source>
</evidence>
<evidence type="ECO:0000256" key="2">
    <source>
        <dbReference type="ARBA" id="ARBA00022946"/>
    </source>
</evidence>
<dbReference type="EMBL" id="CP146069">
    <property type="protein sequence ID" value="WWR46992.1"/>
    <property type="molecule type" value="Genomic_DNA"/>
</dbReference>